<keyword evidence="2" id="KW-1185">Reference proteome</keyword>
<sequence length="57" mass="6250">MKTDHTDRDDWEAWKDEATRRSLAQVEAGLGISAKAMKAWASSLGTDNPLPLPQPGQ</sequence>
<dbReference type="AlphaFoldDB" id="A0A4V0WML9"/>
<evidence type="ECO:0000313" key="1">
    <source>
        <dbReference type="EMBL" id="GCE84132.1"/>
    </source>
</evidence>
<dbReference type="EMBL" id="BDLU01000051">
    <property type="protein sequence ID" value="GCE84132.1"/>
    <property type="molecule type" value="Genomic_DNA"/>
</dbReference>
<organism evidence="1 2">
    <name type="scientific">Komagataeibacter diospyri</name>
    <dbReference type="NCBI Taxonomy" id="1932662"/>
    <lineage>
        <taxon>Bacteria</taxon>
        <taxon>Pseudomonadati</taxon>
        <taxon>Pseudomonadota</taxon>
        <taxon>Alphaproteobacteria</taxon>
        <taxon>Acetobacterales</taxon>
        <taxon>Acetobacteraceae</taxon>
        <taxon>Komagataeibacter</taxon>
    </lineage>
</organism>
<gene>
    <name evidence="1" type="ORF">MSKU9_2273</name>
</gene>
<dbReference type="Proteomes" id="UP000315095">
    <property type="component" value="Unassembled WGS sequence"/>
</dbReference>
<evidence type="ECO:0000313" key="2">
    <source>
        <dbReference type="Proteomes" id="UP000315095"/>
    </source>
</evidence>
<name>A0A4V0WML9_9PROT</name>
<reference evidence="2" key="1">
    <citation type="submission" date="2017-01" db="EMBL/GenBank/DDBJ databases">
        <title>Komagataeibacter sp. MSKU9 whole genome sequencing project.</title>
        <authorList>
            <person name="Matsutani M."/>
            <person name="Naloka K."/>
            <person name="Theeragool G."/>
            <person name="Yakushi T."/>
            <person name="Matsushita K."/>
        </authorList>
    </citation>
    <scope>NUCLEOTIDE SEQUENCE [LARGE SCALE GENOMIC DNA]</scope>
    <source>
        <strain evidence="2">MSKU9</strain>
    </source>
</reference>
<comment type="caution">
    <text evidence="1">The sequence shown here is derived from an EMBL/GenBank/DDBJ whole genome shotgun (WGS) entry which is preliminary data.</text>
</comment>
<proteinExistence type="predicted"/>
<protein>
    <submittedName>
        <fullName evidence="1">Uncharacterized protein</fullName>
    </submittedName>
</protein>
<accession>A0A4V0WML9</accession>
<dbReference type="RefSeq" id="WP_162853814.1">
    <property type="nucleotide sequence ID" value="NZ_BDLU01000051.1"/>
</dbReference>